<evidence type="ECO:0000259" key="1">
    <source>
        <dbReference type="PROSITE" id="PS51186"/>
    </source>
</evidence>
<dbReference type="OrthoDB" id="2832510at2759"/>
<proteinExistence type="predicted"/>
<name>A0A6A5W2A8_9PLEO</name>
<dbReference type="PANTHER" id="PTHR42791:SF14">
    <property type="entry name" value="N-ACETYLTRANSFERASE DOMAIN-CONTAINING PROTEIN"/>
    <property type="match status" value="1"/>
</dbReference>
<gene>
    <name evidence="2" type="ORF">P154DRAFT_359261</name>
</gene>
<dbReference type="Pfam" id="PF13508">
    <property type="entry name" value="Acetyltransf_7"/>
    <property type="match status" value="1"/>
</dbReference>
<sequence length="249" mass="27785">MASSDFPANSKVTIAPVASEEDFAQGFYSVCEAFGRQIRDAVWIILYPEWDTPAGQEKGTAGFVKRWKNTTINKHGDPNTIFLKATVTNDKGEKRIVGMATWQQASVVEGWGDVPSEDLGDSVDGLDEKEKRFSNQALRSLWKRRVEYTKDKAVTDPESPAIFVLDMCAVDPAFQRRGIAGKLVEYGLEEAKRRCLEATTEASVMGRMVYQKLGFKAEGDGKDIEFVVDEEFKGRALPPNLFMRTGIIE</sequence>
<dbReference type="GO" id="GO:0016747">
    <property type="term" value="F:acyltransferase activity, transferring groups other than amino-acyl groups"/>
    <property type="evidence" value="ECO:0007669"/>
    <property type="project" value="InterPro"/>
</dbReference>
<reference evidence="2" key="1">
    <citation type="journal article" date="2020" name="Stud. Mycol.">
        <title>101 Dothideomycetes genomes: a test case for predicting lifestyles and emergence of pathogens.</title>
        <authorList>
            <person name="Haridas S."/>
            <person name="Albert R."/>
            <person name="Binder M."/>
            <person name="Bloem J."/>
            <person name="Labutti K."/>
            <person name="Salamov A."/>
            <person name="Andreopoulos B."/>
            <person name="Baker S."/>
            <person name="Barry K."/>
            <person name="Bills G."/>
            <person name="Bluhm B."/>
            <person name="Cannon C."/>
            <person name="Castanera R."/>
            <person name="Culley D."/>
            <person name="Daum C."/>
            <person name="Ezra D."/>
            <person name="Gonzalez J."/>
            <person name="Henrissat B."/>
            <person name="Kuo A."/>
            <person name="Liang C."/>
            <person name="Lipzen A."/>
            <person name="Lutzoni F."/>
            <person name="Magnuson J."/>
            <person name="Mondo S."/>
            <person name="Nolan M."/>
            <person name="Ohm R."/>
            <person name="Pangilinan J."/>
            <person name="Park H.-J."/>
            <person name="Ramirez L."/>
            <person name="Alfaro M."/>
            <person name="Sun H."/>
            <person name="Tritt A."/>
            <person name="Yoshinaga Y."/>
            <person name="Zwiers L.-H."/>
            <person name="Turgeon B."/>
            <person name="Goodwin S."/>
            <person name="Spatafora J."/>
            <person name="Crous P."/>
            <person name="Grigoriev I."/>
        </authorList>
    </citation>
    <scope>NUCLEOTIDE SEQUENCE</scope>
    <source>
        <strain evidence="2">CBS 123094</strain>
    </source>
</reference>
<keyword evidence="3" id="KW-1185">Reference proteome</keyword>
<dbReference type="InterPro" id="IPR016181">
    <property type="entry name" value="Acyl_CoA_acyltransferase"/>
</dbReference>
<dbReference type="InterPro" id="IPR000182">
    <property type="entry name" value="GNAT_dom"/>
</dbReference>
<dbReference type="PROSITE" id="PS51186">
    <property type="entry name" value="GNAT"/>
    <property type="match status" value="1"/>
</dbReference>
<accession>A0A6A5W2A8</accession>
<dbReference type="Proteomes" id="UP000799779">
    <property type="component" value="Unassembled WGS sequence"/>
</dbReference>
<protein>
    <recommendedName>
        <fullName evidence="1">N-acetyltransferase domain-containing protein</fullName>
    </recommendedName>
</protein>
<dbReference type="InterPro" id="IPR052523">
    <property type="entry name" value="Trichothecene_AcTrans"/>
</dbReference>
<dbReference type="EMBL" id="ML977646">
    <property type="protein sequence ID" value="KAF1995059.1"/>
    <property type="molecule type" value="Genomic_DNA"/>
</dbReference>
<evidence type="ECO:0000313" key="3">
    <source>
        <dbReference type="Proteomes" id="UP000799779"/>
    </source>
</evidence>
<dbReference type="PANTHER" id="PTHR42791">
    <property type="entry name" value="GNAT FAMILY ACETYLTRANSFERASE"/>
    <property type="match status" value="1"/>
</dbReference>
<organism evidence="2 3">
    <name type="scientific">Amniculicola lignicola CBS 123094</name>
    <dbReference type="NCBI Taxonomy" id="1392246"/>
    <lineage>
        <taxon>Eukaryota</taxon>
        <taxon>Fungi</taxon>
        <taxon>Dikarya</taxon>
        <taxon>Ascomycota</taxon>
        <taxon>Pezizomycotina</taxon>
        <taxon>Dothideomycetes</taxon>
        <taxon>Pleosporomycetidae</taxon>
        <taxon>Pleosporales</taxon>
        <taxon>Amniculicolaceae</taxon>
        <taxon>Amniculicola</taxon>
    </lineage>
</organism>
<dbReference type="SUPFAM" id="SSF55729">
    <property type="entry name" value="Acyl-CoA N-acyltransferases (Nat)"/>
    <property type="match status" value="1"/>
</dbReference>
<dbReference type="CDD" id="cd04301">
    <property type="entry name" value="NAT_SF"/>
    <property type="match status" value="1"/>
</dbReference>
<dbReference type="Gene3D" id="3.40.630.30">
    <property type="match status" value="1"/>
</dbReference>
<evidence type="ECO:0000313" key="2">
    <source>
        <dbReference type="EMBL" id="KAF1995059.1"/>
    </source>
</evidence>
<feature type="domain" description="N-acetyltransferase" evidence="1">
    <location>
        <begin position="165"/>
        <end position="244"/>
    </location>
</feature>
<dbReference type="AlphaFoldDB" id="A0A6A5W2A8"/>